<dbReference type="PROSITE" id="PS50931">
    <property type="entry name" value="HTH_LYSR"/>
    <property type="match status" value="1"/>
</dbReference>
<evidence type="ECO:0000313" key="7">
    <source>
        <dbReference type="Proteomes" id="UP001223743"/>
    </source>
</evidence>
<dbReference type="PANTHER" id="PTHR30579">
    <property type="entry name" value="TRANSCRIPTIONAL REGULATOR"/>
    <property type="match status" value="1"/>
</dbReference>
<dbReference type="SUPFAM" id="SSF53850">
    <property type="entry name" value="Periplasmic binding protein-like II"/>
    <property type="match status" value="1"/>
</dbReference>
<evidence type="ECO:0000256" key="4">
    <source>
        <dbReference type="ARBA" id="ARBA00023163"/>
    </source>
</evidence>
<keyword evidence="2" id="KW-0805">Transcription regulation</keyword>
<accession>A0ABU0M102</accession>
<dbReference type="InterPro" id="IPR036388">
    <property type="entry name" value="WH-like_DNA-bd_sf"/>
</dbReference>
<dbReference type="Gene3D" id="3.40.190.10">
    <property type="entry name" value="Periplasmic binding protein-like II"/>
    <property type="match status" value="2"/>
</dbReference>
<evidence type="ECO:0000256" key="2">
    <source>
        <dbReference type="ARBA" id="ARBA00023015"/>
    </source>
</evidence>
<comment type="caution">
    <text evidence="6">The sequence shown here is derived from an EMBL/GenBank/DDBJ whole genome shotgun (WGS) entry which is preliminary data.</text>
</comment>
<reference evidence="6 7" key="1">
    <citation type="submission" date="2023-07" db="EMBL/GenBank/DDBJ databases">
        <title>Genomic Encyclopedia of Type Strains, Phase IV (KMG-IV): sequencing the most valuable type-strain genomes for metagenomic binning, comparative biology and taxonomic classification.</title>
        <authorList>
            <person name="Goeker M."/>
        </authorList>
    </citation>
    <scope>NUCLEOTIDE SEQUENCE [LARGE SCALE GENOMIC DNA]</scope>
    <source>
        <strain evidence="6 7">B1-1</strain>
    </source>
</reference>
<gene>
    <name evidence="6" type="ORF">QO015_000245</name>
</gene>
<sequence length="295" mass="32602">MIRERDSLVDTDELRAFDIVATKKSFSLAAVEIGCSQSTVSQRIARLEKRINRRLIERTTRQVQLTQDGEAMLIYARSILALSEEARIRLSRPELKGFLKVGIEDEFATTQLPQVLGIFRAQFPDFGLKFITGRNEHLRDVLRSREVDIILGKSHADSASTALWQEQLIWIAHPSLQLRAADPVPLISYINPSITRSIAESALLAGRRQWIEVAECSNLLGKLAAARSGLGVMAIGRSFRKPYLSEVPETFALPALGKLSYVIESNSAHSDAATGAFHAILSELAVRTAGKASHD</sequence>
<dbReference type="EMBL" id="JAUSWJ010000001">
    <property type="protein sequence ID" value="MDQ0514632.1"/>
    <property type="molecule type" value="Genomic_DNA"/>
</dbReference>
<evidence type="ECO:0000313" key="6">
    <source>
        <dbReference type="EMBL" id="MDQ0514632.1"/>
    </source>
</evidence>
<dbReference type="SUPFAM" id="SSF46785">
    <property type="entry name" value="Winged helix' DNA-binding domain"/>
    <property type="match status" value="1"/>
</dbReference>
<dbReference type="InterPro" id="IPR000847">
    <property type="entry name" value="LysR_HTH_N"/>
</dbReference>
<dbReference type="InterPro" id="IPR036390">
    <property type="entry name" value="WH_DNA-bd_sf"/>
</dbReference>
<evidence type="ECO:0000256" key="1">
    <source>
        <dbReference type="ARBA" id="ARBA00009437"/>
    </source>
</evidence>
<organism evidence="6 7">
    <name type="scientific">Kaistia geumhonensis</name>
    <dbReference type="NCBI Taxonomy" id="410839"/>
    <lineage>
        <taxon>Bacteria</taxon>
        <taxon>Pseudomonadati</taxon>
        <taxon>Pseudomonadota</taxon>
        <taxon>Alphaproteobacteria</taxon>
        <taxon>Hyphomicrobiales</taxon>
        <taxon>Kaistiaceae</taxon>
        <taxon>Kaistia</taxon>
    </lineage>
</organism>
<feature type="domain" description="HTH lysR-type" evidence="5">
    <location>
        <begin position="9"/>
        <end position="66"/>
    </location>
</feature>
<dbReference type="Pfam" id="PF03466">
    <property type="entry name" value="LysR_substrate"/>
    <property type="match status" value="1"/>
</dbReference>
<evidence type="ECO:0000259" key="5">
    <source>
        <dbReference type="PROSITE" id="PS50931"/>
    </source>
</evidence>
<keyword evidence="7" id="KW-1185">Reference proteome</keyword>
<dbReference type="GO" id="GO:0003677">
    <property type="term" value="F:DNA binding"/>
    <property type="evidence" value="ECO:0007669"/>
    <property type="project" value="UniProtKB-KW"/>
</dbReference>
<dbReference type="InterPro" id="IPR050176">
    <property type="entry name" value="LTTR"/>
</dbReference>
<dbReference type="PANTHER" id="PTHR30579:SF7">
    <property type="entry name" value="HTH-TYPE TRANSCRIPTIONAL REGULATOR LRHA-RELATED"/>
    <property type="match status" value="1"/>
</dbReference>
<evidence type="ECO:0000256" key="3">
    <source>
        <dbReference type="ARBA" id="ARBA00023125"/>
    </source>
</evidence>
<dbReference type="RefSeq" id="WP_266282004.1">
    <property type="nucleotide sequence ID" value="NZ_JAPKNF010000001.1"/>
</dbReference>
<dbReference type="Gene3D" id="1.10.10.10">
    <property type="entry name" value="Winged helix-like DNA-binding domain superfamily/Winged helix DNA-binding domain"/>
    <property type="match status" value="1"/>
</dbReference>
<protein>
    <submittedName>
        <fullName evidence="6">DNA-binding transcriptional LysR family regulator</fullName>
    </submittedName>
</protein>
<keyword evidence="4" id="KW-0804">Transcription</keyword>
<dbReference type="InterPro" id="IPR005119">
    <property type="entry name" value="LysR_subst-bd"/>
</dbReference>
<keyword evidence="3 6" id="KW-0238">DNA-binding</keyword>
<dbReference type="Pfam" id="PF00126">
    <property type="entry name" value="HTH_1"/>
    <property type="match status" value="1"/>
</dbReference>
<dbReference type="Proteomes" id="UP001223743">
    <property type="component" value="Unassembled WGS sequence"/>
</dbReference>
<comment type="similarity">
    <text evidence="1">Belongs to the LysR transcriptional regulatory family.</text>
</comment>
<proteinExistence type="inferred from homology"/>
<name>A0ABU0M102_9HYPH</name>